<dbReference type="AlphaFoldDB" id="A0A4Q4T0P4"/>
<keyword evidence="2" id="KW-0812">Transmembrane</keyword>
<dbReference type="EMBL" id="QJNU01000645">
    <property type="protein sequence ID" value="RYO90891.1"/>
    <property type="molecule type" value="Genomic_DNA"/>
</dbReference>
<comment type="subcellular location">
    <subcellularLocation>
        <location evidence="1">Membrane</location>
        <topology evidence="1">Multi-pass membrane protein</topology>
    </subcellularLocation>
</comment>
<evidence type="ECO:0000256" key="3">
    <source>
        <dbReference type="ARBA" id="ARBA00022989"/>
    </source>
</evidence>
<keyword evidence="7" id="KW-1185">Reference proteome</keyword>
<evidence type="ECO:0000256" key="4">
    <source>
        <dbReference type="ARBA" id="ARBA00023136"/>
    </source>
</evidence>
<protein>
    <recommendedName>
        <fullName evidence="5">Amino acid permease/ SLC12A domain-containing protein</fullName>
    </recommendedName>
</protein>
<evidence type="ECO:0000259" key="5">
    <source>
        <dbReference type="Pfam" id="PF00324"/>
    </source>
</evidence>
<gene>
    <name evidence="6" type="ORF">DL764_008371</name>
</gene>
<accession>A0A4Q4T0P4</accession>
<feature type="domain" description="Amino acid permease/ SLC12A" evidence="5">
    <location>
        <begin position="4"/>
        <end position="67"/>
    </location>
</feature>
<keyword evidence="4" id="KW-0472">Membrane</keyword>
<sequence length="112" mass="12449">MSMIVLTAGGGNYPGVEFRYWRDAPFTHSSKGFLSVMLTCIFAMAVSENRGLVAAEMANPKKLVPRAPGLHLAAPRALLPARLAHGRHKPEPLRLERVRRRGHQHLALRIAY</sequence>
<dbReference type="STRING" id="155417.A0A4Q4T0P4"/>
<reference evidence="6 7" key="1">
    <citation type="submission" date="2018-06" db="EMBL/GenBank/DDBJ databases">
        <title>Complete Genomes of Monosporascus.</title>
        <authorList>
            <person name="Robinson A.J."/>
            <person name="Natvig D.O."/>
        </authorList>
    </citation>
    <scope>NUCLEOTIDE SEQUENCE [LARGE SCALE GENOMIC DNA]</scope>
    <source>
        <strain evidence="6 7">CBS 110550</strain>
    </source>
</reference>
<proteinExistence type="predicted"/>
<organism evidence="6 7">
    <name type="scientific">Monosporascus ibericus</name>
    <dbReference type="NCBI Taxonomy" id="155417"/>
    <lineage>
        <taxon>Eukaryota</taxon>
        <taxon>Fungi</taxon>
        <taxon>Dikarya</taxon>
        <taxon>Ascomycota</taxon>
        <taxon>Pezizomycotina</taxon>
        <taxon>Sordariomycetes</taxon>
        <taxon>Xylariomycetidae</taxon>
        <taxon>Xylariales</taxon>
        <taxon>Xylariales incertae sedis</taxon>
        <taxon>Monosporascus</taxon>
    </lineage>
</organism>
<evidence type="ECO:0000256" key="2">
    <source>
        <dbReference type="ARBA" id="ARBA00022692"/>
    </source>
</evidence>
<comment type="caution">
    <text evidence="6">The sequence shown here is derived from an EMBL/GenBank/DDBJ whole genome shotgun (WGS) entry which is preliminary data.</text>
</comment>
<dbReference type="Pfam" id="PF00324">
    <property type="entry name" value="AA_permease"/>
    <property type="match status" value="1"/>
</dbReference>
<dbReference type="Proteomes" id="UP000293360">
    <property type="component" value="Unassembled WGS sequence"/>
</dbReference>
<dbReference type="OrthoDB" id="3900342at2759"/>
<evidence type="ECO:0000313" key="7">
    <source>
        <dbReference type="Proteomes" id="UP000293360"/>
    </source>
</evidence>
<dbReference type="GO" id="GO:0055085">
    <property type="term" value="P:transmembrane transport"/>
    <property type="evidence" value="ECO:0007669"/>
    <property type="project" value="InterPro"/>
</dbReference>
<name>A0A4Q4T0P4_9PEZI</name>
<keyword evidence="3" id="KW-1133">Transmembrane helix</keyword>
<evidence type="ECO:0000256" key="1">
    <source>
        <dbReference type="ARBA" id="ARBA00004141"/>
    </source>
</evidence>
<evidence type="ECO:0000313" key="6">
    <source>
        <dbReference type="EMBL" id="RYO90891.1"/>
    </source>
</evidence>
<dbReference type="InterPro" id="IPR004841">
    <property type="entry name" value="AA-permease/SLC12A_dom"/>
</dbReference>
<dbReference type="GO" id="GO:0016020">
    <property type="term" value="C:membrane"/>
    <property type="evidence" value="ECO:0007669"/>
    <property type="project" value="UniProtKB-SubCell"/>
</dbReference>